<dbReference type="GO" id="GO:0051649">
    <property type="term" value="P:establishment of localization in cell"/>
    <property type="evidence" value="ECO:0007669"/>
    <property type="project" value="Ensembl"/>
</dbReference>
<evidence type="ECO:0000256" key="12">
    <source>
        <dbReference type="ARBA" id="ARBA00045383"/>
    </source>
</evidence>
<evidence type="ECO:0000256" key="7">
    <source>
        <dbReference type="ARBA" id="ARBA00023157"/>
    </source>
</evidence>
<comment type="catalytic activity">
    <reaction evidence="11">
        <text>a 1,2-diacyl-sn-glycero-3-phosphoethanolamine(in) = a 1,2-diacyl-sn-glycero-3-phosphoethanolamine(out)</text>
        <dbReference type="Rhea" id="RHEA:38895"/>
        <dbReference type="ChEBI" id="CHEBI:64612"/>
    </reaction>
    <physiologicalReaction direction="left-to-right" evidence="11">
        <dbReference type="Rhea" id="RHEA:38896"/>
    </physiologicalReaction>
</comment>
<comment type="catalytic activity">
    <reaction evidence="8">
        <text>a cholesterol ester(in) = a cholesterol ester(out)</text>
        <dbReference type="Rhea" id="RHEA:39007"/>
        <dbReference type="ChEBI" id="CHEBI:17002"/>
    </reaction>
    <physiologicalReaction direction="left-to-right" evidence="8">
        <dbReference type="Rhea" id="RHEA:39008"/>
    </physiologicalReaction>
</comment>
<evidence type="ECO:0000256" key="1">
    <source>
        <dbReference type="ARBA" id="ARBA00004240"/>
    </source>
</evidence>
<evidence type="ECO:0000256" key="6">
    <source>
        <dbReference type="ARBA" id="ARBA00023055"/>
    </source>
</evidence>
<evidence type="ECO:0000256" key="10">
    <source>
        <dbReference type="ARBA" id="ARBA00023723"/>
    </source>
</evidence>
<dbReference type="InterPro" id="IPR011030">
    <property type="entry name" value="Lipovitellin_superhlx_dom"/>
</dbReference>
<dbReference type="GO" id="GO:0034377">
    <property type="term" value="P:plasma lipoprotein particle assembly"/>
    <property type="evidence" value="ECO:0007669"/>
    <property type="project" value="Ensembl"/>
</dbReference>
<dbReference type="GO" id="GO:0120020">
    <property type="term" value="F:cholesterol transfer activity"/>
    <property type="evidence" value="ECO:0007669"/>
    <property type="project" value="Ensembl"/>
</dbReference>
<dbReference type="GO" id="GO:1902388">
    <property type="term" value="F:ceramide 1-phosphate transfer activity"/>
    <property type="evidence" value="ECO:0007669"/>
    <property type="project" value="Ensembl"/>
</dbReference>
<dbReference type="GO" id="GO:0008289">
    <property type="term" value="F:lipid binding"/>
    <property type="evidence" value="ECO:0007669"/>
    <property type="project" value="InterPro"/>
</dbReference>
<comment type="catalytic activity">
    <reaction evidence="10">
        <text>a 1,2-diacyl-sn-glycero-3-phosphocholine(in) = a 1,2-diacyl-sn-glycero-3-phosphocholine(out)</text>
        <dbReference type="Rhea" id="RHEA:38571"/>
        <dbReference type="ChEBI" id="CHEBI:57643"/>
    </reaction>
    <physiologicalReaction direction="left-to-right" evidence="10">
        <dbReference type="Rhea" id="RHEA:38572"/>
    </physiologicalReaction>
</comment>
<dbReference type="GO" id="GO:0007623">
    <property type="term" value="P:circadian rhythm"/>
    <property type="evidence" value="ECO:0007669"/>
    <property type="project" value="Ensembl"/>
</dbReference>
<dbReference type="Gene3D" id="1.25.10.20">
    <property type="entry name" value="Vitellinogen, superhelical"/>
    <property type="match status" value="1"/>
</dbReference>
<dbReference type="SUPFAM" id="SSF56968">
    <property type="entry name" value="Lipovitellin-phosvitin complex, beta-sheet shell regions"/>
    <property type="match status" value="1"/>
</dbReference>
<dbReference type="FunFam" id="2.30.230.10:FF:000001">
    <property type="entry name" value="Microsomal triglyceride transfer protein large subunit"/>
    <property type="match status" value="1"/>
</dbReference>
<comment type="subcellular location">
    <subcellularLocation>
        <location evidence="1">Endoplasmic reticulum</location>
    </subcellularLocation>
</comment>
<dbReference type="GO" id="GO:0140344">
    <property type="term" value="F:triglyceride transfer activity"/>
    <property type="evidence" value="ECO:0007669"/>
    <property type="project" value="Ensembl"/>
</dbReference>
<keyword evidence="5" id="KW-0256">Endoplasmic reticulum</keyword>
<keyword evidence="17" id="KW-1185">Reference proteome</keyword>
<dbReference type="SUPFAM" id="SSF48431">
    <property type="entry name" value="Lipovitellin-phosvitin complex, superhelical domain"/>
    <property type="match status" value="1"/>
</dbReference>
<protein>
    <recommendedName>
        <fullName evidence="2">Microsomal triglyceride transfer protein large subunit</fullName>
    </recommendedName>
</protein>
<dbReference type="GO" id="GO:0016323">
    <property type="term" value="C:basolateral plasma membrane"/>
    <property type="evidence" value="ECO:0007669"/>
    <property type="project" value="TreeGrafter"/>
</dbReference>
<dbReference type="InterPro" id="IPR045811">
    <property type="entry name" value="MTP_lip-bd"/>
</dbReference>
<comment type="catalytic activity">
    <reaction evidence="9">
        <text>a triacyl-sn-glycerol(in) = a triacyl-sn-glycerol(out)</text>
        <dbReference type="Rhea" id="RHEA:39011"/>
        <dbReference type="ChEBI" id="CHEBI:64615"/>
    </reaction>
    <physiologicalReaction direction="left-to-right" evidence="9">
        <dbReference type="Rhea" id="RHEA:39012"/>
    </physiologicalReaction>
</comment>
<dbReference type="GO" id="GO:0034374">
    <property type="term" value="P:low-density lipoprotein particle remodeling"/>
    <property type="evidence" value="ECO:0007669"/>
    <property type="project" value="Ensembl"/>
</dbReference>
<dbReference type="GeneTree" id="ENSGT00390000011412"/>
<comment type="caution">
    <text evidence="13">Lacks conserved residue(s) required for the propagation of feature annotation.</text>
</comment>
<dbReference type="AlphaFoldDB" id="A0A2K5CGP5"/>
<feature type="domain" description="Vitellogenin" evidence="15">
    <location>
        <begin position="28"/>
        <end position="637"/>
    </location>
</feature>
<feature type="chain" id="PRO_5014323149" description="Microsomal triglyceride transfer protein large subunit" evidence="14">
    <location>
        <begin position="18"/>
        <end position="870"/>
    </location>
</feature>
<dbReference type="GO" id="GO:0046982">
    <property type="term" value="F:protein heterodimerization activity"/>
    <property type="evidence" value="ECO:0007669"/>
    <property type="project" value="Ensembl"/>
</dbReference>
<evidence type="ECO:0000256" key="11">
    <source>
        <dbReference type="ARBA" id="ARBA00023724"/>
    </source>
</evidence>
<keyword evidence="7" id="KW-1015">Disulfide bond</keyword>
<evidence type="ECO:0000259" key="15">
    <source>
        <dbReference type="PROSITE" id="PS51211"/>
    </source>
</evidence>
<dbReference type="PROSITE" id="PS51211">
    <property type="entry name" value="VITELLOGENIN"/>
    <property type="match status" value="1"/>
</dbReference>
<dbReference type="Ensembl" id="ENSANAT00000025575.1">
    <property type="protein sequence ID" value="ENSANAP00000007796.1"/>
    <property type="gene ID" value="ENSANAG00000021938.1"/>
</dbReference>
<dbReference type="Pfam" id="PF01347">
    <property type="entry name" value="Vitellogenin_N"/>
    <property type="match status" value="2"/>
</dbReference>
<dbReference type="GO" id="GO:0034197">
    <property type="term" value="P:triglyceride transport"/>
    <property type="evidence" value="ECO:0007669"/>
    <property type="project" value="Ensembl"/>
</dbReference>
<dbReference type="GO" id="GO:0009306">
    <property type="term" value="P:protein secretion"/>
    <property type="evidence" value="ECO:0007669"/>
    <property type="project" value="Ensembl"/>
</dbReference>
<dbReference type="GO" id="GO:0006641">
    <property type="term" value="P:triglyceride metabolic process"/>
    <property type="evidence" value="ECO:0007669"/>
    <property type="project" value="Ensembl"/>
</dbReference>
<dbReference type="FunFam" id="1.25.10.20:FF:000001">
    <property type="entry name" value="microsomal triglyceride transfer protein large subunit"/>
    <property type="match status" value="1"/>
</dbReference>
<keyword evidence="6" id="KW-0445">Lipid transport</keyword>
<reference evidence="16" key="2">
    <citation type="submission" date="2025-09" db="UniProtKB">
        <authorList>
            <consortium name="Ensembl"/>
        </authorList>
    </citation>
    <scope>IDENTIFICATION</scope>
</reference>
<dbReference type="InterPro" id="IPR015816">
    <property type="entry name" value="Vitellinogen_b-sht_N"/>
</dbReference>
<dbReference type="GO" id="GO:0120019">
    <property type="term" value="F:phosphatidylcholine transfer activity"/>
    <property type="evidence" value="ECO:0007669"/>
    <property type="project" value="Ensembl"/>
</dbReference>
<evidence type="ECO:0000256" key="2">
    <source>
        <dbReference type="ARBA" id="ARBA00013847"/>
    </source>
</evidence>
<dbReference type="GO" id="GO:0043235">
    <property type="term" value="C:receptor complex"/>
    <property type="evidence" value="ECO:0007669"/>
    <property type="project" value="Ensembl"/>
</dbReference>
<organism evidence="16 17">
    <name type="scientific">Aotus nancymaae</name>
    <name type="common">Ma's night monkey</name>
    <dbReference type="NCBI Taxonomy" id="37293"/>
    <lineage>
        <taxon>Eukaryota</taxon>
        <taxon>Metazoa</taxon>
        <taxon>Chordata</taxon>
        <taxon>Craniata</taxon>
        <taxon>Vertebrata</taxon>
        <taxon>Euteleostomi</taxon>
        <taxon>Mammalia</taxon>
        <taxon>Eutheria</taxon>
        <taxon>Euarchontoglires</taxon>
        <taxon>Primates</taxon>
        <taxon>Haplorrhini</taxon>
        <taxon>Platyrrhini</taxon>
        <taxon>Aotidae</taxon>
        <taxon>Aotus</taxon>
    </lineage>
</organism>
<dbReference type="PANTHER" id="PTHR13024:SF1">
    <property type="entry name" value="MICROSOMAL TRIGLYCERIDE TRANSFER PROTEIN LARGE SUBUNIT"/>
    <property type="match status" value="1"/>
</dbReference>
<keyword evidence="4 14" id="KW-0732">Signal</keyword>
<evidence type="ECO:0000313" key="17">
    <source>
        <dbReference type="Proteomes" id="UP000233020"/>
    </source>
</evidence>
<feature type="signal peptide" evidence="14">
    <location>
        <begin position="1"/>
        <end position="17"/>
    </location>
</feature>
<dbReference type="SMART" id="SM00638">
    <property type="entry name" value="LPD_N"/>
    <property type="match status" value="1"/>
</dbReference>
<dbReference type="GO" id="GO:0005794">
    <property type="term" value="C:Golgi apparatus"/>
    <property type="evidence" value="ECO:0007669"/>
    <property type="project" value="Ensembl"/>
</dbReference>
<evidence type="ECO:0000313" key="16">
    <source>
        <dbReference type="Ensembl" id="ENSANAP00000007796.1"/>
    </source>
</evidence>
<dbReference type="InterPro" id="IPR039988">
    <property type="entry name" value="MTTP"/>
</dbReference>
<comment type="function">
    <text evidence="12">Catalyzes the transport of triglyceride, cholesteryl ester, and phospholipid between phospholipid surfaces. Required for the assembly and secretion of plasma lipoproteins that contain apolipoprotein B. May be involved in regulating cholesteryl ester biosynthesis in cells that produce lipoproteins.</text>
</comment>
<evidence type="ECO:0000256" key="13">
    <source>
        <dbReference type="PROSITE-ProRule" id="PRU00557"/>
    </source>
</evidence>
<reference evidence="16" key="1">
    <citation type="submission" date="2025-08" db="UniProtKB">
        <authorList>
            <consortium name="Ensembl"/>
        </authorList>
    </citation>
    <scope>IDENTIFICATION</scope>
</reference>
<name>A0A2K5CGP5_AOTNA</name>
<proteinExistence type="predicted"/>
<evidence type="ECO:0000256" key="9">
    <source>
        <dbReference type="ARBA" id="ARBA00023680"/>
    </source>
</evidence>
<dbReference type="STRING" id="37293.ENSANAP00000007796"/>
<dbReference type="GO" id="GO:0042632">
    <property type="term" value="P:cholesterol homeostasis"/>
    <property type="evidence" value="ECO:0007669"/>
    <property type="project" value="Ensembl"/>
</dbReference>
<keyword evidence="3" id="KW-0813">Transport</keyword>
<dbReference type="GO" id="GO:0005829">
    <property type="term" value="C:cytosol"/>
    <property type="evidence" value="ECO:0007669"/>
    <property type="project" value="Ensembl"/>
</dbReference>
<dbReference type="Gene3D" id="2.30.230.10">
    <property type="entry name" value="Lipovitellin, beta-sheet shell regions, chain A"/>
    <property type="match status" value="1"/>
</dbReference>
<dbReference type="GO" id="GO:0042157">
    <property type="term" value="P:lipoprotein metabolic process"/>
    <property type="evidence" value="ECO:0007669"/>
    <property type="project" value="Ensembl"/>
</dbReference>
<dbReference type="GO" id="GO:0005783">
    <property type="term" value="C:endoplasmic reticulum"/>
    <property type="evidence" value="ECO:0007669"/>
    <property type="project" value="UniProtKB-SubCell"/>
</dbReference>
<gene>
    <name evidence="16" type="primary">MTTP</name>
</gene>
<evidence type="ECO:0000256" key="5">
    <source>
        <dbReference type="ARBA" id="ARBA00022824"/>
    </source>
</evidence>
<dbReference type="InterPro" id="IPR001747">
    <property type="entry name" value="Vitellogenin_N"/>
</dbReference>
<dbReference type="Pfam" id="PF19444">
    <property type="entry name" value="MTP_lip_bd"/>
    <property type="match status" value="1"/>
</dbReference>
<dbReference type="PANTHER" id="PTHR13024">
    <property type="entry name" value="MICROSOMAL TRIGLYCERIDE TRANSFER PROTEIN, LARGE SUBUNIT"/>
    <property type="match status" value="1"/>
</dbReference>
<dbReference type="Proteomes" id="UP000233020">
    <property type="component" value="Unplaced"/>
</dbReference>
<sequence>MILLAVLFLCFISSYSASVKGHTTGLSLNNDRLYKLTYSTEVLLDQGKGKPQDSVGYRISSSVDAALLWRSPDGDDDQLIQITMKDVNVENVNQQRGEKSIFKGKSPPKIIGKENLEALQRPVLLHLIHGKVKEFYSYQNEPVAIENIKRGLASLFQTQLSSGTTSEHLNKVCKDFYLYNFSRRVANAVMLGKDVYKRQSVTTYKIEDSFVIAVLAEEIHAFGLNFLRTITGKIVSKQKLELKTTEAGPRLMSGKQVTAIIKAVDSKYAAIPIVGQIFQSQCTGCPSLLEHWQSARKHLQPDNLSEAEAVRNFLALVQHLRTAKKEDILQILKTENKDVLPQLVDAVTSAQTSDSLEAILDFLDFRSDSSVILQERFLYACGFASHPSEELLRALIVSQIDTGKIKALIIKGFLEQNEGYQCTIFQAVVEAKKLILGGLEKAEKKEDTATYLLALKNALLPEGIPLLLKYAEAGEGHISHLATTTLQRYDLPFITDEVKKTLNRIYHQNHKVHEKTVRTTAAAVILNNNPSYMEVKNILLSIGELPQEMNKYMLSVVQDILRFEMPASKMVRRVLKEMVAHNYDRFSRSGSSSAYTGYIERSPHSASTYSLDILYSGSGILRRSNLNIFQYIGKAGLHGSQVVIEAQGLEALIAATPDEGEENLDSYAGMSAILFDVQLRPVTFFNGYSDLMSKVLSASGDPISVVKGLVLIIDHSQELQLQSGLKANIRIQWSTIDISVQWSLALYSESKTSKIGKVTVVITSDVTVDASFVKAGLETSTEAEAGLEFISTVQFSQYPFLVCMQMDKDEAPFRQFEKKYERLSTGRGYVSQRRKESLLSGCEFPLHQENSDMCKVVFAPQPDGTSSGWF</sequence>
<evidence type="ECO:0000256" key="8">
    <source>
        <dbReference type="ARBA" id="ARBA00023670"/>
    </source>
</evidence>
<evidence type="ECO:0000256" key="14">
    <source>
        <dbReference type="SAM" id="SignalP"/>
    </source>
</evidence>
<accession>A0A2K5CGP5</accession>
<dbReference type="InterPro" id="IPR015819">
    <property type="entry name" value="Lipid_transp_b-sht_shell"/>
</dbReference>
<dbReference type="GO" id="GO:0042953">
    <property type="term" value="P:lipoprotein transport"/>
    <property type="evidence" value="ECO:0007669"/>
    <property type="project" value="Ensembl"/>
</dbReference>
<evidence type="ECO:0000256" key="4">
    <source>
        <dbReference type="ARBA" id="ARBA00022729"/>
    </source>
</evidence>
<dbReference type="GO" id="GO:1904121">
    <property type="term" value="F:phosphatidylethanolamine transfer activity"/>
    <property type="evidence" value="ECO:0007669"/>
    <property type="project" value="Ensembl"/>
</dbReference>
<evidence type="ECO:0000256" key="3">
    <source>
        <dbReference type="ARBA" id="ARBA00022448"/>
    </source>
</evidence>